<comment type="caution">
    <text evidence="1">The sequence shown here is derived from an EMBL/GenBank/DDBJ whole genome shotgun (WGS) entry which is preliminary data.</text>
</comment>
<accession>A0ABS5BPZ3</accession>
<dbReference type="Proteomes" id="UP000676565">
    <property type="component" value="Unassembled WGS sequence"/>
</dbReference>
<proteinExistence type="predicted"/>
<dbReference type="RefSeq" id="WP_210653036.1">
    <property type="nucleotide sequence ID" value="NZ_JAGKQQ010000001.1"/>
</dbReference>
<organism evidence="1 2">
    <name type="scientific">Gemmata palustris</name>
    <dbReference type="NCBI Taxonomy" id="2822762"/>
    <lineage>
        <taxon>Bacteria</taxon>
        <taxon>Pseudomonadati</taxon>
        <taxon>Planctomycetota</taxon>
        <taxon>Planctomycetia</taxon>
        <taxon>Gemmatales</taxon>
        <taxon>Gemmataceae</taxon>
        <taxon>Gemmata</taxon>
    </lineage>
</organism>
<gene>
    <name evidence="1" type="ORF">J8F10_06490</name>
</gene>
<reference evidence="1 2" key="1">
    <citation type="submission" date="2021-04" db="EMBL/GenBank/DDBJ databases">
        <authorList>
            <person name="Ivanova A."/>
        </authorList>
    </citation>
    <scope>NUCLEOTIDE SEQUENCE [LARGE SCALE GENOMIC DNA]</scope>
    <source>
        <strain evidence="1 2">G18</strain>
    </source>
</reference>
<sequence>MKPLLRPATKEEYDELLRNLTWDTKSKHWQRPFEWLIDMWTKLENEPVDTESREQQKTIMNMLNRVVNRDENYLSKFREESLWDAYGAYIREHGIDWSFVLKERFHDFYYEVVTWFEIFPDLNTIVDLLKKWAWVAHPDFRVGDQGDFGILADYIEEKGEGMWAERFRHYANWTNNQSPRG</sequence>
<evidence type="ECO:0000313" key="1">
    <source>
        <dbReference type="EMBL" id="MBP3954928.1"/>
    </source>
</evidence>
<keyword evidence="2" id="KW-1185">Reference proteome</keyword>
<evidence type="ECO:0000313" key="2">
    <source>
        <dbReference type="Proteomes" id="UP000676565"/>
    </source>
</evidence>
<protein>
    <submittedName>
        <fullName evidence="1">Uncharacterized protein</fullName>
    </submittedName>
</protein>
<name>A0ABS5BPZ3_9BACT</name>
<dbReference type="EMBL" id="JAGKQQ010000001">
    <property type="protein sequence ID" value="MBP3954928.1"/>
    <property type="molecule type" value="Genomic_DNA"/>
</dbReference>